<name>A0A165X621_9AGAM</name>
<feature type="chain" id="PRO_5007868748" description="Secreted protein" evidence="1">
    <location>
        <begin position="27"/>
        <end position="102"/>
    </location>
</feature>
<organism evidence="2 3">
    <name type="scientific">Sistotremastrum suecicum HHB10207 ss-3</name>
    <dbReference type="NCBI Taxonomy" id="1314776"/>
    <lineage>
        <taxon>Eukaryota</taxon>
        <taxon>Fungi</taxon>
        <taxon>Dikarya</taxon>
        <taxon>Basidiomycota</taxon>
        <taxon>Agaricomycotina</taxon>
        <taxon>Agaricomycetes</taxon>
        <taxon>Sistotremastrales</taxon>
        <taxon>Sistotremastraceae</taxon>
        <taxon>Sistotremastrum</taxon>
    </lineage>
</organism>
<reference evidence="2 3" key="1">
    <citation type="journal article" date="2016" name="Mol. Biol. Evol.">
        <title>Comparative Genomics of Early-Diverging Mushroom-Forming Fungi Provides Insights into the Origins of Lignocellulose Decay Capabilities.</title>
        <authorList>
            <person name="Nagy L.G."/>
            <person name="Riley R."/>
            <person name="Tritt A."/>
            <person name="Adam C."/>
            <person name="Daum C."/>
            <person name="Floudas D."/>
            <person name="Sun H."/>
            <person name="Yadav J.S."/>
            <person name="Pangilinan J."/>
            <person name="Larsson K.H."/>
            <person name="Matsuura K."/>
            <person name="Barry K."/>
            <person name="Labutti K."/>
            <person name="Kuo R."/>
            <person name="Ohm R.A."/>
            <person name="Bhattacharya S.S."/>
            <person name="Shirouzu T."/>
            <person name="Yoshinaga Y."/>
            <person name="Martin F.M."/>
            <person name="Grigoriev I.V."/>
            <person name="Hibbett D.S."/>
        </authorList>
    </citation>
    <scope>NUCLEOTIDE SEQUENCE [LARGE SCALE GENOMIC DNA]</scope>
    <source>
        <strain evidence="2 3">HHB10207 ss-3</strain>
    </source>
</reference>
<evidence type="ECO:0008006" key="4">
    <source>
        <dbReference type="Google" id="ProtNLM"/>
    </source>
</evidence>
<dbReference type="EMBL" id="KV428439">
    <property type="protein sequence ID" value="KZT31866.1"/>
    <property type="molecule type" value="Genomic_DNA"/>
</dbReference>
<evidence type="ECO:0000313" key="3">
    <source>
        <dbReference type="Proteomes" id="UP000076798"/>
    </source>
</evidence>
<evidence type="ECO:0000256" key="1">
    <source>
        <dbReference type="SAM" id="SignalP"/>
    </source>
</evidence>
<keyword evidence="1" id="KW-0732">Signal</keyword>
<dbReference type="Proteomes" id="UP000076798">
    <property type="component" value="Unassembled WGS sequence"/>
</dbReference>
<accession>A0A165X621</accession>
<proteinExistence type="predicted"/>
<dbReference type="AlphaFoldDB" id="A0A165X621"/>
<protein>
    <recommendedName>
        <fullName evidence="4">Secreted protein</fullName>
    </recommendedName>
</protein>
<sequence>MLFGQWTNILALAFTALLARSAPTDSIDTDLSNTTLVSTTSIPEVDPNNIPSQTQVCHNDSETLPLNIFSCRLLRRLDRRPSQRLRQKLRVLSGPDWPSLLW</sequence>
<feature type="signal peptide" evidence="1">
    <location>
        <begin position="1"/>
        <end position="26"/>
    </location>
</feature>
<evidence type="ECO:0000313" key="2">
    <source>
        <dbReference type="EMBL" id="KZT31866.1"/>
    </source>
</evidence>
<gene>
    <name evidence="2" type="ORF">SISSUDRAFT_644026</name>
</gene>
<keyword evidence="3" id="KW-1185">Reference proteome</keyword>